<reference evidence="2 3" key="1">
    <citation type="submission" date="2015-11" db="EMBL/GenBank/DDBJ databases">
        <title>Expanding the genomic diversity of Burkholderia species for the development of highly accurate diagnostics.</title>
        <authorList>
            <person name="Sahl J."/>
            <person name="Keim P."/>
            <person name="Wagner D."/>
        </authorList>
    </citation>
    <scope>NUCLEOTIDE SEQUENCE [LARGE SCALE GENOMIC DNA]</scope>
    <source>
        <strain evidence="2 3">MSMB368WGS</strain>
    </source>
</reference>
<keyword evidence="1" id="KW-0812">Transmembrane</keyword>
<protein>
    <recommendedName>
        <fullName evidence="4">WcbD</fullName>
    </recommendedName>
</protein>
<dbReference type="Proteomes" id="UP000062912">
    <property type="component" value="Unassembled WGS sequence"/>
</dbReference>
<dbReference type="GO" id="GO:0005886">
    <property type="term" value="C:plasma membrane"/>
    <property type="evidence" value="ECO:0007669"/>
    <property type="project" value="TreeGrafter"/>
</dbReference>
<dbReference type="AlphaFoldDB" id="A0A132EBV6"/>
<dbReference type="InterPro" id="IPR050445">
    <property type="entry name" value="Bact_polysacc_biosynth/exp"/>
</dbReference>
<feature type="transmembrane region" description="Helical" evidence="1">
    <location>
        <begin position="357"/>
        <end position="378"/>
    </location>
</feature>
<gene>
    <name evidence="2" type="ORF">WT56_24220</name>
</gene>
<feature type="transmembrane region" description="Helical" evidence="1">
    <location>
        <begin position="29"/>
        <end position="48"/>
    </location>
</feature>
<evidence type="ECO:0000256" key="1">
    <source>
        <dbReference type="SAM" id="Phobius"/>
    </source>
</evidence>
<dbReference type="PANTHER" id="PTHR32309:SF13">
    <property type="entry name" value="FERRIC ENTEROBACTIN TRANSPORT PROTEIN FEPE"/>
    <property type="match status" value="1"/>
</dbReference>
<dbReference type="PANTHER" id="PTHR32309">
    <property type="entry name" value="TYROSINE-PROTEIN KINASE"/>
    <property type="match status" value="1"/>
</dbReference>
<comment type="caution">
    <text evidence="2">The sequence shown here is derived from an EMBL/GenBank/DDBJ whole genome shotgun (WGS) entry which is preliminary data.</text>
</comment>
<dbReference type="GO" id="GO:0004713">
    <property type="term" value="F:protein tyrosine kinase activity"/>
    <property type="evidence" value="ECO:0007669"/>
    <property type="project" value="TreeGrafter"/>
</dbReference>
<name>A0A132EBV6_9BURK</name>
<evidence type="ECO:0000313" key="3">
    <source>
        <dbReference type="Proteomes" id="UP000062912"/>
    </source>
</evidence>
<keyword evidence="1" id="KW-0472">Membrane</keyword>
<sequence length="383" mass="42292">MEHNPSNMQVTATRTSRNWIGKIRGINKLFAATVALPTALGILYYGLIASDVYVSESRFVVRGAQRQIQAGVVGALLQGTGFSNSDNDSYPVVDYIQSRDALRELNKNDYIFNAYSRGGDFISRFHTIFDGSFESLWRYYGKNIVTVTLDPTSSITTLQIRSYSAKNAREINSRLITASENLINTLNARAASDTIKFAAKQVELAADKSKFAAAAVAAYRSSHTVFDPEKQSALQLQQVTALQAQLFTAQSQLSQIQTVSPQNPQIPALKNYINTLNEQIRTANGDVTGSKNSLSQKAAAYERLQLDAEFSDKQLAVAMTALQNAQSEAERKQRYLEVLVQPNTPDLAVEPRRIRNIAAIFCVGLITWAVATLLIASIREHQD</sequence>
<keyword evidence="1" id="KW-1133">Transmembrane helix</keyword>
<organism evidence="2 3">
    <name type="scientific">Burkholderia pseudomultivorans</name>
    <dbReference type="NCBI Taxonomy" id="1207504"/>
    <lineage>
        <taxon>Bacteria</taxon>
        <taxon>Pseudomonadati</taxon>
        <taxon>Pseudomonadota</taxon>
        <taxon>Betaproteobacteria</taxon>
        <taxon>Burkholderiales</taxon>
        <taxon>Burkholderiaceae</taxon>
        <taxon>Burkholderia</taxon>
        <taxon>Burkholderia cepacia complex</taxon>
    </lineage>
</organism>
<evidence type="ECO:0000313" key="2">
    <source>
        <dbReference type="EMBL" id="KWF24680.1"/>
    </source>
</evidence>
<evidence type="ECO:0008006" key="4">
    <source>
        <dbReference type="Google" id="ProtNLM"/>
    </source>
</evidence>
<accession>A0A132EBV6</accession>
<dbReference type="EMBL" id="LPJR01000058">
    <property type="protein sequence ID" value="KWF24680.1"/>
    <property type="molecule type" value="Genomic_DNA"/>
</dbReference>
<proteinExistence type="predicted"/>